<dbReference type="Proteomes" id="UP000192418">
    <property type="component" value="Unassembled WGS sequence"/>
</dbReference>
<keyword evidence="2" id="KW-0229">DNA integration</keyword>
<evidence type="ECO:0000313" key="8">
    <source>
        <dbReference type="EMBL" id="SMC69477.1"/>
    </source>
</evidence>
<evidence type="ECO:0000313" key="9">
    <source>
        <dbReference type="Proteomes" id="UP000192418"/>
    </source>
</evidence>
<evidence type="ECO:0000256" key="3">
    <source>
        <dbReference type="ARBA" id="ARBA00023125"/>
    </source>
</evidence>
<protein>
    <submittedName>
        <fullName evidence="8">Site-specific recombinase XerD</fullName>
    </submittedName>
</protein>
<dbReference type="CDD" id="cd00796">
    <property type="entry name" value="INT_Rci_Hp1_C"/>
    <property type="match status" value="1"/>
</dbReference>
<dbReference type="EMBL" id="FWXY01000007">
    <property type="protein sequence ID" value="SMC69477.1"/>
    <property type="molecule type" value="Genomic_DNA"/>
</dbReference>
<dbReference type="Pfam" id="PF13102">
    <property type="entry name" value="Phage_int_SAM_5"/>
    <property type="match status" value="1"/>
</dbReference>
<dbReference type="PROSITE" id="PS51898">
    <property type="entry name" value="TYR_RECOMBINASE"/>
    <property type="match status" value="1"/>
</dbReference>
<dbReference type="InterPro" id="IPR025269">
    <property type="entry name" value="SAM-like_dom"/>
</dbReference>
<proteinExistence type="inferred from homology"/>
<feature type="domain" description="Tyr recombinase" evidence="6">
    <location>
        <begin position="162"/>
        <end position="336"/>
    </location>
</feature>
<dbReference type="PANTHER" id="PTHR30349">
    <property type="entry name" value="PHAGE INTEGRASE-RELATED"/>
    <property type="match status" value="1"/>
</dbReference>
<dbReference type="GO" id="GO:0003677">
    <property type="term" value="F:DNA binding"/>
    <property type="evidence" value="ECO:0007669"/>
    <property type="project" value="UniProtKB-UniRule"/>
</dbReference>
<evidence type="ECO:0000256" key="5">
    <source>
        <dbReference type="PROSITE-ProRule" id="PRU01248"/>
    </source>
</evidence>
<dbReference type="InterPro" id="IPR013762">
    <property type="entry name" value="Integrase-like_cat_sf"/>
</dbReference>
<dbReference type="InterPro" id="IPR011010">
    <property type="entry name" value="DNA_brk_join_enz"/>
</dbReference>
<keyword evidence="3 5" id="KW-0238">DNA-binding</keyword>
<dbReference type="PANTHER" id="PTHR30349:SF64">
    <property type="entry name" value="PROPHAGE INTEGRASE INTD-RELATED"/>
    <property type="match status" value="1"/>
</dbReference>
<evidence type="ECO:0000259" key="7">
    <source>
        <dbReference type="PROSITE" id="PS51900"/>
    </source>
</evidence>
<name>A0A1W2B918_9BACT</name>
<keyword evidence="4" id="KW-0233">DNA recombination</keyword>
<dbReference type="InterPro" id="IPR044068">
    <property type="entry name" value="CB"/>
</dbReference>
<dbReference type="RefSeq" id="WP_170923762.1">
    <property type="nucleotide sequence ID" value="NZ_FWXY01000007.1"/>
</dbReference>
<dbReference type="AlphaFoldDB" id="A0A1W2B918"/>
<dbReference type="InterPro" id="IPR050090">
    <property type="entry name" value="Tyrosine_recombinase_XerCD"/>
</dbReference>
<feature type="domain" description="Core-binding (CB)" evidence="7">
    <location>
        <begin position="60"/>
        <end position="141"/>
    </location>
</feature>
<dbReference type="Gene3D" id="1.10.443.10">
    <property type="entry name" value="Intergrase catalytic core"/>
    <property type="match status" value="1"/>
</dbReference>
<organism evidence="8 9">
    <name type="scientific">Desulfocicer vacuolatum DSM 3385</name>
    <dbReference type="NCBI Taxonomy" id="1121400"/>
    <lineage>
        <taxon>Bacteria</taxon>
        <taxon>Pseudomonadati</taxon>
        <taxon>Thermodesulfobacteriota</taxon>
        <taxon>Desulfobacteria</taxon>
        <taxon>Desulfobacterales</taxon>
        <taxon>Desulfobacteraceae</taxon>
        <taxon>Desulfocicer</taxon>
    </lineage>
</organism>
<dbReference type="Gene3D" id="1.10.150.130">
    <property type="match status" value="1"/>
</dbReference>
<evidence type="ECO:0000256" key="2">
    <source>
        <dbReference type="ARBA" id="ARBA00022908"/>
    </source>
</evidence>
<dbReference type="GO" id="GO:0015074">
    <property type="term" value="P:DNA integration"/>
    <property type="evidence" value="ECO:0007669"/>
    <property type="project" value="UniProtKB-KW"/>
</dbReference>
<dbReference type="GO" id="GO:0006310">
    <property type="term" value="P:DNA recombination"/>
    <property type="evidence" value="ECO:0007669"/>
    <property type="project" value="UniProtKB-KW"/>
</dbReference>
<sequence length="341" mass="39749">MATIYKRGKYYWVSYKDRNGRRIQESTKLGDKAAAVCIKKHYDAVEKSYCLVGTPLQQAIRLSDWFNEYIQLREHRRAKKTIANDKLAYNSLLKYLNGDKYLNEIKENDIDQWYNELLKEKAVATANCFLRHINTLFNQAVKKKYIHQSPCHNIDKARETINKVRALSEAEVQILLACMPPVWQNLVKVALYTGARAGEICKFKKKDVDLKQQTITIASSPTNPTKSKKFRVVPFPRASMDFFRQIMKLHRKEFLLLNNKNSPWLVDWISHGFTKFSQKSGVKCTFHDLRRTYGAWLIMNGADLVTVQENLGHSDITVTRNHYIHLIMDHKKKQVDKLPVI</sequence>
<dbReference type="STRING" id="1121400.SAMN02746065_107151"/>
<comment type="similarity">
    <text evidence="1">Belongs to the 'phage' integrase family.</text>
</comment>
<gene>
    <name evidence="8" type="ORF">SAMN02746065_107151</name>
</gene>
<dbReference type="Pfam" id="PF00589">
    <property type="entry name" value="Phage_integrase"/>
    <property type="match status" value="1"/>
</dbReference>
<evidence type="ECO:0000256" key="4">
    <source>
        <dbReference type="ARBA" id="ARBA00023172"/>
    </source>
</evidence>
<dbReference type="InterPro" id="IPR010998">
    <property type="entry name" value="Integrase_recombinase_N"/>
</dbReference>
<dbReference type="InterPro" id="IPR002104">
    <property type="entry name" value="Integrase_catalytic"/>
</dbReference>
<keyword evidence="9" id="KW-1185">Reference proteome</keyword>
<dbReference type="PROSITE" id="PS51900">
    <property type="entry name" value="CB"/>
    <property type="match status" value="1"/>
</dbReference>
<accession>A0A1W2B918</accession>
<reference evidence="8 9" key="1">
    <citation type="submission" date="2017-04" db="EMBL/GenBank/DDBJ databases">
        <authorList>
            <person name="Afonso C.L."/>
            <person name="Miller P.J."/>
            <person name="Scott M.A."/>
            <person name="Spackman E."/>
            <person name="Goraichik I."/>
            <person name="Dimitrov K.M."/>
            <person name="Suarez D.L."/>
            <person name="Swayne D.E."/>
        </authorList>
    </citation>
    <scope>NUCLEOTIDE SEQUENCE [LARGE SCALE GENOMIC DNA]</scope>
    <source>
        <strain evidence="8 9">DSM 3385</strain>
    </source>
</reference>
<evidence type="ECO:0000259" key="6">
    <source>
        <dbReference type="PROSITE" id="PS51898"/>
    </source>
</evidence>
<evidence type="ECO:0000256" key="1">
    <source>
        <dbReference type="ARBA" id="ARBA00008857"/>
    </source>
</evidence>
<dbReference type="SUPFAM" id="SSF56349">
    <property type="entry name" value="DNA breaking-rejoining enzymes"/>
    <property type="match status" value="1"/>
</dbReference>